<dbReference type="OMA" id="RNNTPIT"/>
<accession>A0A1Y1IS70</accession>
<name>A0A1Y1IS70_KLENI</name>
<reference evidence="1 2" key="1">
    <citation type="journal article" date="2014" name="Nat. Commun.">
        <title>Klebsormidium flaccidum genome reveals primary factors for plant terrestrial adaptation.</title>
        <authorList>
            <person name="Hori K."/>
            <person name="Maruyama F."/>
            <person name="Fujisawa T."/>
            <person name="Togashi T."/>
            <person name="Yamamoto N."/>
            <person name="Seo M."/>
            <person name="Sato S."/>
            <person name="Yamada T."/>
            <person name="Mori H."/>
            <person name="Tajima N."/>
            <person name="Moriyama T."/>
            <person name="Ikeuchi M."/>
            <person name="Watanabe M."/>
            <person name="Wada H."/>
            <person name="Kobayashi K."/>
            <person name="Saito M."/>
            <person name="Masuda T."/>
            <person name="Sasaki-Sekimoto Y."/>
            <person name="Mashiguchi K."/>
            <person name="Awai K."/>
            <person name="Shimojima M."/>
            <person name="Masuda S."/>
            <person name="Iwai M."/>
            <person name="Nobusawa T."/>
            <person name="Narise T."/>
            <person name="Kondo S."/>
            <person name="Saito H."/>
            <person name="Sato R."/>
            <person name="Murakawa M."/>
            <person name="Ihara Y."/>
            <person name="Oshima-Yamada Y."/>
            <person name="Ohtaka K."/>
            <person name="Satoh M."/>
            <person name="Sonobe K."/>
            <person name="Ishii M."/>
            <person name="Ohtani R."/>
            <person name="Kanamori-Sato M."/>
            <person name="Honoki R."/>
            <person name="Miyazaki D."/>
            <person name="Mochizuki H."/>
            <person name="Umetsu J."/>
            <person name="Higashi K."/>
            <person name="Shibata D."/>
            <person name="Kamiya Y."/>
            <person name="Sato N."/>
            <person name="Nakamura Y."/>
            <person name="Tabata S."/>
            <person name="Ida S."/>
            <person name="Kurokawa K."/>
            <person name="Ohta H."/>
        </authorList>
    </citation>
    <scope>NUCLEOTIDE SEQUENCE [LARGE SCALE GENOMIC DNA]</scope>
    <source>
        <strain evidence="1 2">NIES-2285</strain>
    </source>
</reference>
<organism evidence="1 2">
    <name type="scientific">Klebsormidium nitens</name>
    <name type="common">Green alga</name>
    <name type="synonym">Ulothrix nitens</name>
    <dbReference type="NCBI Taxonomy" id="105231"/>
    <lineage>
        <taxon>Eukaryota</taxon>
        <taxon>Viridiplantae</taxon>
        <taxon>Streptophyta</taxon>
        <taxon>Klebsormidiophyceae</taxon>
        <taxon>Klebsormidiales</taxon>
        <taxon>Klebsormidiaceae</taxon>
        <taxon>Klebsormidium</taxon>
    </lineage>
</organism>
<keyword evidence="2" id="KW-1185">Reference proteome</keyword>
<evidence type="ECO:0000313" key="1">
    <source>
        <dbReference type="EMBL" id="GAQ93533.1"/>
    </source>
</evidence>
<dbReference type="AlphaFoldDB" id="A0A1Y1IS70"/>
<proteinExistence type="predicted"/>
<dbReference type="EMBL" id="DF238574">
    <property type="protein sequence ID" value="GAQ93533.1"/>
    <property type="molecule type" value="Genomic_DNA"/>
</dbReference>
<dbReference type="Proteomes" id="UP000054558">
    <property type="component" value="Unassembled WGS sequence"/>
</dbReference>
<feature type="non-terminal residue" evidence="1">
    <location>
        <position position="1"/>
    </location>
</feature>
<sequence>WQRDLAVAHLKRMSAFRGEADVKKRASADQTAYDTGVNTLNITSRLMPTYKDFELLGVAKPARLNKRWRSFRAWMSFRPPWTPAVVPTLLDRNNTPITEPLSTFFKELPEQIGFFMLRDVRQWDVRRVAAFAQAVYVSYSVYTAPMEENERSNTHSARATPSFSKRPVFNDVVLNAILPGAGRAKAGGKEGGVGGSEWFGAESC</sequence>
<protein>
    <submittedName>
        <fullName evidence="1">Uncharacterized protein</fullName>
    </submittedName>
</protein>
<gene>
    <name evidence="1" type="ORF">KFL_016250010</name>
</gene>
<evidence type="ECO:0000313" key="2">
    <source>
        <dbReference type="Proteomes" id="UP000054558"/>
    </source>
</evidence>